<dbReference type="InterPro" id="IPR037278">
    <property type="entry name" value="ARFGAP/RecO"/>
</dbReference>
<dbReference type="PANTHER" id="PTHR33991:SF1">
    <property type="entry name" value="DNA REPAIR PROTEIN RECO"/>
    <property type="match status" value="1"/>
</dbReference>
<evidence type="ECO:0000256" key="6">
    <source>
        <dbReference type="ARBA" id="ARBA00033409"/>
    </source>
</evidence>
<dbReference type="RefSeq" id="WP_002458993.1">
    <property type="nucleotide sequence ID" value="NZ_AP021848.1"/>
</dbReference>
<dbReference type="OMA" id="LCTQSET"/>
<dbReference type="HAMAP" id="MF_00201">
    <property type="entry name" value="RecO"/>
    <property type="match status" value="1"/>
</dbReference>
<dbReference type="eggNOG" id="COG1381">
    <property type="taxonomic scope" value="Bacteria"/>
</dbReference>
<dbReference type="Proteomes" id="UP000325462">
    <property type="component" value="Chromosome"/>
</dbReference>
<dbReference type="NCBIfam" id="TIGR00613">
    <property type="entry name" value="reco"/>
    <property type="match status" value="1"/>
</dbReference>
<evidence type="ECO:0000256" key="4">
    <source>
        <dbReference type="ARBA" id="ARBA00023172"/>
    </source>
</evidence>
<evidence type="ECO:0000259" key="8">
    <source>
        <dbReference type="Pfam" id="PF11967"/>
    </source>
</evidence>
<name>A0A133Q272_STALU</name>
<dbReference type="Pfam" id="PF02565">
    <property type="entry name" value="RecO_C"/>
    <property type="match status" value="1"/>
</dbReference>
<dbReference type="STRING" id="28035.B6N84_06485"/>
<feature type="domain" description="DNA replication/recombination mediator RecO N-terminal" evidence="8">
    <location>
        <begin position="1"/>
        <end position="77"/>
    </location>
</feature>
<evidence type="ECO:0000313" key="12">
    <source>
        <dbReference type="Proteomes" id="UP000070063"/>
    </source>
</evidence>
<evidence type="ECO:0000313" key="13">
    <source>
        <dbReference type="Proteomes" id="UP000293637"/>
    </source>
</evidence>
<evidence type="ECO:0000256" key="3">
    <source>
        <dbReference type="ARBA" id="ARBA00022763"/>
    </source>
</evidence>
<reference evidence="10 14" key="3">
    <citation type="submission" date="2019-07" db="EMBL/GenBank/DDBJ databases">
        <title>Comparative genome analysis of staphylococcus lugdunensis shows clonal complex-dependent diversity of the putative virulence factor, ess/type vii locus.</title>
        <authorList>
            <person name="Lebeurre J."/>
            <person name="Dahyot S."/>
            <person name="Diene S."/>
            <person name="Paulay A."/>
            <person name="Aubourg M."/>
            <person name="Argemi X."/>
            <person name="Giard J.-C."/>
            <person name="Tournier I."/>
            <person name="Francois P."/>
            <person name="Pestel-Caron M."/>
        </authorList>
    </citation>
    <scope>NUCLEOTIDE SEQUENCE [LARGE SCALE GENOMIC DNA]</scope>
    <source>
        <strain evidence="10 14">SL13</strain>
    </source>
</reference>
<keyword evidence="3 7" id="KW-0227">DNA damage</keyword>
<dbReference type="Proteomes" id="UP000293637">
    <property type="component" value="Unassembled WGS sequence"/>
</dbReference>
<proteinExistence type="inferred from homology"/>
<reference evidence="11 13" key="2">
    <citation type="journal article" date="2019" name="Sci. Transl. Med.">
        <title>Quorum sensing between bacterial species on the skin protects against epidermal injury in atopic dermatitis.</title>
        <authorList>
            <person name="Williams M.R."/>
        </authorList>
    </citation>
    <scope>NUCLEOTIDE SEQUENCE [LARGE SCALE GENOMIC DNA]</scope>
    <source>
        <strain evidence="11 13">E7</strain>
    </source>
</reference>
<evidence type="ECO:0000256" key="2">
    <source>
        <dbReference type="ARBA" id="ARBA00021310"/>
    </source>
</evidence>
<dbReference type="EMBL" id="LRQI01000079">
    <property type="protein sequence ID" value="KXA36975.1"/>
    <property type="molecule type" value="Genomic_DNA"/>
</dbReference>
<dbReference type="GO" id="GO:0006310">
    <property type="term" value="P:DNA recombination"/>
    <property type="evidence" value="ECO:0007669"/>
    <property type="project" value="UniProtKB-UniRule"/>
</dbReference>
<dbReference type="InterPro" id="IPR042242">
    <property type="entry name" value="RecO_C"/>
</dbReference>
<dbReference type="Proteomes" id="UP000070063">
    <property type="component" value="Unassembled WGS sequence"/>
</dbReference>
<evidence type="ECO:0000256" key="1">
    <source>
        <dbReference type="ARBA" id="ARBA00007452"/>
    </source>
</evidence>
<dbReference type="InterPro" id="IPR003717">
    <property type="entry name" value="RecO"/>
</dbReference>
<evidence type="ECO:0000256" key="7">
    <source>
        <dbReference type="HAMAP-Rule" id="MF_00201"/>
    </source>
</evidence>
<accession>A0A133Q272</accession>
<gene>
    <name evidence="7 11" type="primary">recO</name>
    <name evidence="11" type="ORF">EQ812_11325</name>
    <name evidence="10" type="ORF">FO454_07915</name>
    <name evidence="9" type="ORF">HMPREF3225_01928</name>
</gene>
<dbReference type="AlphaFoldDB" id="A0A133Q272"/>
<comment type="function">
    <text evidence="7">Involved in DNA repair and RecF pathway recombination.</text>
</comment>
<dbReference type="GeneID" id="58089640"/>
<dbReference type="EMBL" id="CP041722">
    <property type="protein sequence ID" value="QEX38808.1"/>
    <property type="molecule type" value="Genomic_DNA"/>
</dbReference>
<dbReference type="Pfam" id="PF11967">
    <property type="entry name" value="RecO_N"/>
    <property type="match status" value="1"/>
</dbReference>
<dbReference type="PANTHER" id="PTHR33991">
    <property type="entry name" value="DNA REPAIR PROTEIN RECO"/>
    <property type="match status" value="1"/>
</dbReference>
<comment type="similarity">
    <text evidence="1 7">Belongs to the RecO family.</text>
</comment>
<dbReference type="GO" id="GO:0006302">
    <property type="term" value="P:double-strand break repair"/>
    <property type="evidence" value="ECO:0007669"/>
    <property type="project" value="TreeGrafter"/>
</dbReference>
<reference evidence="9 12" key="1">
    <citation type="submission" date="2016-01" db="EMBL/GenBank/DDBJ databases">
        <authorList>
            <person name="Mitreva M."/>
            <person name="Pepin K.H."/>
            <person name="Mihindukulasuriya K.A."/>
            <person name="Fulton R."/>
            <person name="Fronick C."/>
            <person name="O'Laughlin M."/>
            <person name="Miner T."/>
            <person name="Herter B."/>
            <person name="Rosa B.A."/>
            <person name="Cordes M."/>
            <person name="Tomlinson C."/>
            <person name="Wollam A."/>
            <person name="Palsikar V.B."/>
            <person name="Mardis E.R."/>
            <person name="Wilson R.K."/>
        </authorList>
    </citation>
    <scope>NUCLEOTIDE SEQUENCE [LARGE SCALE GENOMIC DNA]</scope>
    <source>
        <strain evidence="9 12">MJR7738</strain>
    </source>
</reference>
<sequence length="251" mass="28878">MLMKQKGIIIKSVDYGESDKVITILNEHGAKVPLMVRRAKKAKSGFQAHTQLFVYGLFIYNQWRGMGTLNSIDVINQHYELRLDLYTHSYASLSAEIIDKAMDDQEISKYYYELLHFVLTKITAGTSAQLMSIITMLKCMHKYGFSANFNHCVITGSTNPSNLIGYSFKFHGAISQEAAYRDPHALLISNKTLYLLNILQQLPIEKMNQLSIHQEIINEMSDFMIMLYREYAGVFFKSQKLINQLNRLEPK</sequence>
<protein>
    <recommendedName>
        <fullName evidence="2 7">DNA repair protein RecO</fullName>
    </recommendedName>
    <alternativeName>
        <fullName evidence="6 7">Recombination protein O</fullName>
    </alternativeName>
</protein>
<keyword evidence="5 7" id="KW-0234">DNA repair</keyword>
<organism evidence="11 13">
    <name type="scientific">Staphylococcus lugdunensis</name>
    <dbReference type="NCBI Taxonomy" id="28035"/>
    <lineage>
        <taxon>Bacteria</taxon>
        <taxon>Bacillati</taxon>
        <taxon>Bacillota</taxon>
        <taxon>Bacilli</taxon>
        <taxon>Bacillales</taxon>
        <taxon>Staphylococcaceae</taxon>
        <taxon>Staphylococcus</taxon>
    </lineage>
</organism>
<keyword evidence="4 7" id="KW-0233">DNA recombination</keyword>
<dbReference type="InterPro" id="IPR012340">
    <property type="entry name" value="NA-bd_OB-fold"/>
</dbReference>
<dbReference type="Gene3D" id="2.40.50.140">
    <property type="entry name" value="Nucleic acid-binding proteins"/>
    <property type="match status" value="1"/>
</dbReference>
<keyword evidence="14" id="KW-1185">Reference proteome</keyword>
<dbReference type="SUPFAM" id="SSF57863">
    <property type="entry name" value="ArfGap/RecO-like zinc finger"/>
    <property type="match status" value="1"/>
</dbReference>
<evidence type="ECO:0000313" key="9">
    <source>
        <dbReference type="EMBL" id="KXA36975.1"/>
    </source>
</evidence>
<evidence type="ECO:0000256" key="5">
    <source>
        <dbReference type="ARBA" id="ARBA00023204"/>
    </source>
</evidence>
<dbReference type="GO" id="GO:0043590">
    <property type="term" value="C:bacterial nucleoid"/>
    <property type="evidence" value="ECO:0007669"/>
    <property type="project" value="TreeGrafter"/>
</dbReference>
<dbReference type="SUPFAM" id="SSF50249">
    <property type="entry name" value="Nucleic acid-binding proteins"/>
    <property type="match status" value="1"/>
</dbReference>
<dbReference type="EMBL" id="SCHB01000009">
    <property type="protein sequence ID" value="TBW70645.1"/>
    <property type="molecule type" value="Genomic_DNA"/>
</dbReference>
<dbReference type="Gene3D" id="1.20.1440.120">
    <property type="entry name" value="Recombination protein O, C-terminal domain"/>
    <property type="match status" value="1"/>
</dbReference>
<evidence type="ECO:0000313" key="10">
    <source>
        <dbReference type="EMBL" id="QEX38808.1"/>
    </source>
</evidence>
<evidence type="ECO:0000313" key="14">
    <source>
        <dbReference type="Proteomes" id="UP000325462"/>
    </source>
</evidence>
<dbReference type="InterPro" id="IPR022572">
    <property type="entry name" value="DNA_rep/recomb_RecO_N"/>
</dbReference>
<evidence type="ECO:0000313" key="11">
    <source>
        <dbReference type="EMBL" id="TBW70645.1"/>
    </source>
</evidence>